<reference evidence="1 2" key="1">
    <citation type="submission" date="2023-10" db="EMBL/GenBank/DDBJ databases">
        <title>Veillonella sp. nov., isolated from a pig farm feces dump.</title>
        <authorList>
            <person name="Chang Y.-H."/>
        </authorList>
    </citation>
    <scope>NUCLEOTIDE SEQUENCE [LARGE SCALE GENOMIC DNA]</scope>
    <source>
        <strain evidence="1 2">YH-vei2233</strain>
    </source>
</reference>
<dbReference type="RefSeq" id="WP_317329521.1">
    <property type="nucleotide sequence ID" value="NZ_JAWJZA010000015.1"/>
</dbReference>
<keyword evidence="1" id="KW-0547">Nucleotide-binding</keyword>
<sequence length="345" mass="38286">MDYSYEQPIVVIEVPKRREIIATSSGKMLRRIIRSYSGESYLLELDDQELLNALRLTITSEGQRVPTLADLVLLGKADRIAQLVPTAESGIQVLDGTAVQLNESGVYPLLSVLEQAEGILRNWNRFVELEDGLFQIKIPNIAPRAFREAIVNAYCHRDYTKLGRVRISFEDAGVIISNPGGFIEGITLSNLLEAEPHGRNPVLADALKRIGLAEQSGRGIDRIFEGFLQYGSTLPDYSQSTNTLVRVVLPRIVPDKAFVSMVVQEQSKQGRSLSVKALLVLNALRNIQRATVEEISNIANLPDVFTKVQLEQLLSLGLVETRGSGIHKEYMLDAKVYRSTGEAIQ</sequence>
<keyword evidence="2" id="KW-1185">Reference proteome</keyword>
<evidence type="ECO:0000313" key="2">
    <source>
        <dbReference type="Proteomes" id="UP001272515"/>
    </source>
</evidence>
<dbReference type="PANTHER" id="PTHR30595:SF6">
    <property type="entry name" value="SCHLAFEN ALBA-2 DOMAIN-CONTAINING PROTEIN"/>
    <property type="match status" value="1"/>
</dbReference>
<organism evidence="1 2">
    <name type="scientific">Veillonella absiana</name>
    <dbReference type="NCBI Taxonomy" id="3079305"/>
    <lineage>
        <taxon>Bacteria</taxon>
        <taxon>Bacillati</taxon>
        <taxon>Bacillota</taxon>
        <taxon>Negativicutes</taxon>
        <taxon>Veillonellales</taxon>
        <taxon>Veillonellaceae</taxon>
        <taxon>Veillonella</taxon>
    </lineage>
</organism>
<keyword evidence="1" id="KW-0067">ATP-binding</keyword>
<name>A0ABU3Z708_9FIRM</name>
<dbReference type="Proteomes" id="UP001272515">
    <property type="component" value="Unassembled WGS sequence"/>
</dbReference>
<evidence type="ECO:0000313" key="1">
    <source>
        <dbReference type="EMBL" id="MDV5087700.1"/>
    </source>
</evidence>
<protein>
    <submittedName>
        <fullName evidence="1">ATP-binding protein</fullName>
    </submittedName>
</protein>
<dbReference type="EMBL" id="JAWJZB010000002">
    <property type="protein sequence ID" value="MDV5087700.1"/>
    <property type="molecule type" value="Genomic_DNA"/>
</dbReference>
<dbReference type="PANTHER" id="PTHR30595">
    <property type="entry name" value="GLPR-RELATED TRANSCRIPTIONAL REPRESSOR"/>
    <property type="match status" value="1"/>
</dbReference>
<proteinExistence type="predicted"/>
<dbReference type="GO" id="GO:0005524">
    <property type="term" value="F:ATP binding"/>
    <property type="evidence" value="ECO:0007669"/>
    <property type="project" value="UniProtKB-KW"/>
</dbReference>
<dbReference type="Gene3D" id="3.30.565.60">
    <property type="match status" value="1"/>
</dbReference>
<comment type="caution">
    <text evidence="1">The sequence shown here is derived from an EMBL/GenBank/DDBJ whole genome shotgun (WGS) entry which is preliminary data.</text>
</comment>
<dbReference type="Pfam" id="PF13749">
    <property type="entry name" value="HATPase_c_4"/>
    <property type="match status" value="1"/>
</dbReference>
<accession>A0ABU3Z708</accession>
<gene>
    <name evidence="1" type="ORF">RVY80_02420</name>
</gene>
<dbReference type="InterPro" id="IPR038475">
    <property type="entry name" value="RecG_C_sf"/>
</dbReference>